<organism evidence="1 2">
    <name type="scientific">Pseudozyma antarctica</name>
    <name type="common">Yeast</name>
    <name type="synonym">Candida antarctica</name>
    <dbReference type="NCBI Taxonomy" id="84753"/>
    <lineage>
        <taxon>Eukaryota</taxon>
        <taxon>Fungi</taxon>
        <taxon>Dikarya</taxon>
        <taxon>Basidiomycota</taxon>
        <taxon>Ustilaginomycotina</taxon>
        <taxon>Ustilaginomycetes</taxon>
        <taxon>Ustilaginales</taxon>
        <taxon>Ustilaginaceae</taxon>
        <taxon>Moesziomyces</taxon>
    </lineage>
</organism>
<keyword evidence="2" id="KW-1185">Reference proteome</keyword>
<reference evidence="1" key="1">
    <citation type="submission" date="2018-03" db="EMBL/GenBank/DDBJ databases">
        <authorList>
            <person name="Guldener U."/>
        </authorList>
    </citation>
    <scope>NUCLEOTIDE SEQUENCE [LARGE SCALE GENOMIC DNA]</scope>
    <source>
        <strain evidence="1">ATCC34888</strain>
    </source>
</reference>
<accession>A0A5C3FGP8</accession>
<evidence type="ECO:0000313" key="1">
    <source>
        <dbReference type="EMBL" id="SPO43380.1"/>
    </source>
</evidence>
<dbReference type="Proteomes" id="UP000325008">
    <property type="component" value="Unassembled WGS sequence"/>
</dbReference>
<proteinExistence type="predicted"/>
<dbReference type="EMBL" id="OOIQ01000002">
    <property type="protein sequence ID" value="SPO43380.1"/>
    <property type="molecule type" value="Genomic_DNA"/>
</dbReference>
<dbReference type="AlphaFoldDB" id="A0A5C3FGP8"/>
<comment type="caution">
    <text evidence="1">The sequence shown here is derived from an EMBL/GenBank/DDBJ whole genome shotgun (WGS) entry which is preliminary data.</text>
</comment>
<protein>
    <submittedName>
        <fullName evidence="1">Uncharacterized protein</fullName>
    </submittedName>
</protein>
<gene>
    <name evidence="1" type="ORF">PSANT_01064</name>
</gene>
<sequence length="103" mass="11737">MSTLVRSIQTTPTPSIQTVKSLRGLNMIAIDEYMFVPAIKITREGLMEFYSRVTNALAQLQDDLLNEGHHMSDGAEKLRWGLCIQEVHEAAGFIRDFNSKFRH</sequence>
<evidence type="ECO:0000313" key="2">
    <source>
        <dbReference type="Proteomes" id="UP000325008"/>
    </source>
</evidence>
<name>A0A5C3FGP8_PSEA2</name>